<dbReference type="Gene3D" id="2.40.160.20">
    <property type="match status" value="1"/>
</dbReference>
<keyword evidence="1 2" id="KW-0732">Signal</keyword>
<evidence type="ECO:0000256" key="1">
    <source>
        <dbReference type="ARBA" id="ARBA00022729"/>
    </source>
</evidence>
<evidence type="ECO:0000259" key="3">
    <source>
        <dbReference type="Pfam" id="PF13505"/>
    </source>
</evidence>
<evidence type="ECO:0000313" key="4">
    <source>
        <dbReference type="EMBL" id="KAB0678026.1"/>
    </source>
</evidence>
<proteinExistence type="predicted"/>
<feature type="chain" id="PRO_5030543450" evidence="2">
    <location>
        <begin position="22"/>
        <end position="278"/>
    </location>
</feature>
<keyword evidence="5" id="KW-1185">Reference proteome</keyword>
<dbReference type="AlphaFoldDB" id="A0A7V7TVK3"/>
<dbReference type="Pfam" id="PF13505">
    <property type="entry name" value="OMP_b-brl"/>
    <property type="match status" value="1"/>
</dbReference>
<dbReference type="InterPro" id="IPR011250">
    <property type="entry name" value="OMP/PagP_B-barrel"/>
</dbReference>
<feature type="signal peptide" evidence="2">
    <location>
        <begin position="1"/>
        <end position="21"/>
    </location>
</feature>
<evidence type="ECO:0000313" key="5">
    <source>
        <dbReference type="Proteomes" id="UP000432089"/>
    </source>
</evidence>
<dbReference type="SUPFAM" id="SSF56925">
    <property type="entry name" value="OMPA-like"/>
    <property type="match status" value="1"/>
</dbReference>
<evidence type="ECO:0000256" key="2">
    <source>
        <dbReference type="SAM" id="SignalP"/>
    </source>
</evidence>
<dbReference type="InterPro" id="IPR027385">
    <property type="entry name" value="Beta-barrel_OMP"/>
</dbReference>
<dbReference type="Proteomes" id="UP000432089">
    <property type="component" value="Unassembled WGS sequence"/>
</dbReference>
<comment type="caution">
    <text evidence="4">The sequence shown here is derived from an EMBL/GenBank/DDBJ whole genome shotgun (WGS) entry which is preliminary data.</text>
</comment>
<name>A0A7V7TVK3_9HYPH</name>
<protein>
    <submittedName>
        <fullName evidence="4">Porin family protein</fullName>
    </submittedName>
</protein>
<dbReference type="EMBL" id="VZDO01000014">
    <property type="protein sequence ID" value="KAB0678026.1"/>
    <property type="molecule type" value="Genomic_DNA"/>
</dbReference>
<gene>
    <name evidence="4" type="ORF">F6X38_16490</name>
</gene>
<dbReference type="RefSeq" id="WP_150971516.1">
    <property type="nucleotide sequence ID" value="NZ_VZDO01000014.1"/>
</dbReference>
<reference evidence="4 5" key="1">
    <citation type="submission" date="2019-09" db="EMBL/GenBank/DDBJ databases">
        <title>YIM 132180 draft genome.</title>
        <authorList>
            <person name="Zhang K."/>
        </authorList>
    </citation>
    <scope>NUCLEOTIDE SEQUENCE [LARGE SCALE GENOMIC DNA]</scope>
    <source>
        <strain evidence="4 5">YIM 132180</strain>
    </source>
</reference>
<feature type="domain" description="Outer membrane protein beta-barrel" evidence="3">
    <location>
        <begin position="8"/>
        <end position="277"/>
    </location>
</feature>
<accession>A0A7V7TVK3</accession>
<sequence length="278" mass="30131">MLRKTVLAFAAAVLFGAPAFAADLIEEVPPAPIPLATSGWYLRGDVGYVFKSNNNGHWDFWNQFPGVEGVDDTFYYKDFDLDDAASFGGGVGYRFNDFLRTDVTADYFSPDLDGRRGCPSYIAATQYGQAAPDITCKYKDSADVDIVTVMANAYVDLGTYSIFTPYIGGGLGAAYVDYGNLKVEQCGTSDCGASPNDNVFHNKGEDSWRFAGSLMAGVTMDVTGPLKLDVGYKYTHITDGDAFGYDAADRATGAKGAQIKDDGFDLHTIRAGLRYEFF</sequence>
<organism evidence="4 5">
    <name type="scientific">Plantimonas leprariae</name>
    <dbReference type="NCBI Taxonomy" id="2615207"/>
    <lineage>
        <taxon>Bacteria</taxon>
        <taxon>Pseudomonadati</taxon>
        <taxon>Pseudomonadota</taxon>
        <taxon>Alphaproteobacteria</taxon>
        <taxon>Hyphomicrobiales</taxon>
        <taxon>Aurantimonadaceae</taxon>
        <taxon>Plantimonas</taxon>
    </lineage>
</organism>